<comment type="catalytic activity">
    <reaction evidence="3 5">
        <text>L-methionyl-[protein] + [thioredoxin]-disulfide + H2O = L-methionyl-(S)-S-oxide-[protein] + [thioredoxin]-dithiol</text>
        <dbReference type="Rhea" id="RHEA:14217"/>
        <dbReference type="Rhea" id="RHEA-COMP:10698"/>
        <dbReference type="Rhea" id="RHEA-COMP:10700"/>
        <dbReference type="Rhea" id="RHEA-COMP:12313"/>
        <dbReference type="Rhea" id="RHEA-COMP:12315"/>
        <dbReference type="ChEBI" id="CHEBI:15377"/>
        <dbReference type="ChEBI" id="CHEBI:16044"/>
        <dbReference type="ChEBI" id="CHEBI:29950"/>
        <dbReference type="ChEBI" id="CHEBI:44120"/>
        <dbReference type="ChEBI" id="CHEBI:50058"/>
        <dbReference type="EC" id="1.8.4.11"/>
    </reaction>
</comment>
<proteinExistence type="inferred from homology"/>
<dbReference type="Gene3D" id="3.30.1060.10">
    <property type="entry name" value="Peptide methionine sulphoxide reductase MsrA"/>
    <property type="match status" value="1"/>
</dbReference>
<dbReference type="EMBL" id="FMUR01000003">
    <property type="protein sequence ID" value="SCX74831.1"/>
    <property type="molecule type" value="Genomic_DNA"/>
</dbReference>
<gene>
    <name evidence="5" type="primary">msrA</name>
    <name evidence="7" type="ORF">SAMN02910451_00015</name>
</gene>
<dbReference type="GO" id="GO:0008113">
    <property type="term" value="F:peptide-methionine (S)-S-oxide reductase activity"/>
    <property type="evidence" value="ECO:0007669"/>
    <property type="project" value="UniProtKB-UniRule"/>
</dbReference>
<evidence type="ECO:0000259" key="6">
    <source>
        <dbReference type="Pfam" id="PF01625"/>
    </source>
</evidence>
<evidence type="ECO:0000256" key="1">
    <source>
        <dbReference type="ARBA" id="ARBA00005591"/>
    </source>
</evidence>
<dbReference type="HAMAP" id="MF_01401">
    <property type="entry name" value="MsrA"/>
    <property type="match status" value="1"/>
</dbReference>
<dbReference type="NCBIfam" id="TIGR00401">
    <property type="entry name" value="msrA"/>
    <property type="match status" value="1"/>
</dbReference>
<evidence type="ECO:0000256" key="3">
    <source>
        <dbReference type="ARBA" id="ARBA00047806"/>
    </source>
</evidence>
<dbReference type="EC" id="1.8.4.11" evidence="5"/>
<dbReference type="RefSeq" id="WP_242871785.1">
    <property type="nucleotide sequence ID" value="NZ_FMUR01000003.1"/>
</dbReference>
<dbReference type="STRING" id="185008.bhn_I0704"/>
<evidence type="ECO:0000256" key="5">
    <source>
        <dbReference type="HAMAP-Rule" id="MF_01401"/>
    </source>
</evidence>
<dbReference type="InterPro" id="IPR002569">
    <property type="entry name" value="Met_Sox_Rdtase_MsrA_dom"/>
</dbReference>
<accession>A0A1G5AAF9</accession>
<keyword evidence="2 5" id="KW-0560">Oxidoreductase</keyword>
<evidence type="ECO:0000313" key="8">
    <source>
        <dbReference type="Proteomes" id="UP000183047"/>
    </source>
</evidence>
<comment type="catalytic activity">
    <reaction evidence="4 5">
        <text>[thioredoxin]-disulfide + L-methionine + H2O = L-methionine (S)-S-oxide + [thioredoxin]-dithiol</text>
        <dbReference type="Rhea" id="RHEA:19993"/>
        <dbReference type="Rhea" id="RHEA-COMP:10698"/>
        <dbReference type="Rhea" id="RHEA-COMP:10700"/>
        <dbReference type="ChEBI" id="CHEBI:15377"/>
        <dbReference type="ChEBI" id="CHEBI:29950"/>
        <dbReference type="ChEBI" id="CHEBI:50058"/>
        <dbReference type="ChEBI" id="CHEBI:57844"/>
        <dbReference type="ChEBI" id="CHEBI:58772"/>
        <dbReference type="EC" id="1.8.4.11"/>
    </reaction>
</comment>
<comment type="similarity">
    <text evidence="1 5">Belongs to the MsrA Met sulfoxide reductase family.</text>
</comment>
<feature type="domain" description="Peptide methionine sulphoxide reductase MsrA" evidence="6">
    <location>
        <begin position="3"/>
        <end position="150"/>
    </location>
</feature>
<dbReference type="Proteomes" id="UP000183047">
    <property type="component" value="Unassembled WGS sequence"/>
</dbReference>
<feature type="active site" evidence="5">
    <location>
        <position position="10"/>
    </location>
</feature>
<evidence type="ECO:0000256" key="2">
    <source>
        <dbReference type="ARBA" id="ARBA00023002"/>
    </source>
</evidence>
<dbReference type="SUPFAM" id="SSF55068">
    <property type="entry name" value="Peptide methionine sulfoxide reductase"/>
    <property type="match status" value="1"/>
</dbReference>
<dbReference type="GO" id="GO:0033744">
    <property type="term" value="F:L-methionine:thioredoxin-disulfide S-oxidoreductase activity"/>
    <property type="evidence" value="ECO:0007669"/>
    <property type="project" value="RHEA"/>
</dbReference>
<comment type="function">
    <text evidence="5">Has an important function as a repair enzyme for proteins that have been inactivated by oxidation. Catalyzes the reversible oxidation-reduction of methionine sulfoxide in proteins to methionine.</text>
</comment>
<dbReference type="Pfam" id="PF01625">
    <property type="entry name" value="PMSR"/>
    <property type="match status" value="1"/>
</dbReference>
<name>A0A1G5AAF9_9FIRM</name>
<evidence type="ECO:0000313" key="7">
    <source>
        <dbReference type="EMBL" id="SCX74831.1"/>
    </source>
</evidence>
<dbReference type="PANTHER" id="PTHR43774:SF1">
    <property type="entry name" value="PEPTIDE METHIONINE SULFOXIDE REDUCTASE MSRA 2"/>
    <property type="match status" value="1"/>
</dbReference>
<dbReference type="InterPro" id="IPR036509">
    <property type="entry name" value="Met_Sox_Rdtase_MsrA_sf"/>
</dbReference>
<protein>
    <recommendedName>
        <fullName evidence="5">Peptide methionine sulfoxide reductase MsrA</fullName>
        <shortName evidence="5">Protein-methionine-S-oxide reductase</shortName>
        <ecNumber evidence="5">1.8.4.11</ecNumber>
    </recommendedName>
    <alternativeName>
        <fullName evidence="5">Peptide-methionine (S)-S-oxide reductase</fullName>
        <shortName evidence="5">Peptide Met(O) reductase</shortName>
    </alternativeName>
</protein>
<evidence type="ECO:0000256" key="4">
    <source>
        <dbReference type="ARBA" id="ARBA00048782"/>
    </source>
</evidence>
<organism evidence="7 8">
    <name type="scientific">Butyrivibrio hungatei</name>
    <dbReference type="NCBI Taxonomy" id="185008"/>
    <lineage>
        <taxon>Bacteria</taxon>
        <taxon>Bacillati</taxon>
        <taxon>Bacillota</taxon>
        <taxon>Clostridia</taxon>
        <taxon>Lachnospirales</taxon>
        <taxon>Lachnospiraceae</taxon>
        <taxon>Butyrivibrio</taxon>
    </lineage>
</organism>
<dbReference type="PANTHER" id="PTHR43774">
    <property type="entry name" value="PEPTIDE METHIONINE SULFOXIDE REDUCTASE"/>
    <property type="match status" value="1"/>
</dbReference>
<sequence>MKEAYFAGGCFWCVTPIYKMYGVDEVVCGYAGGDEENPTYEQVKHQETGHRETIKLVYDPEKVSYDKLLDIYFANVDPFDAEGQFIDKGFSYTLAIFYMSDDEKKTALEKIEKIAKDSGKKVQVAVLPFKNFYEAEEYHQDYYLKNPDAFEKELIESGRKKNS</sequence>
<reference evidence="8" key="1">
    <citation type="submission" date="2016-10" db="EMBL/GenBank/DDBJ databases">
        <authorList>
            <person name="Varghese N."/>
            <person name="Submissions S."/>
        </authorList>
    </citation>
    <scope>NUCLEOTIDE SEQUENCE [LARGE SCALE GENOMIC DNA]</scope>
    <source>
        <strain evidence="8">XBD2006</strain>
    </source>
</reference>
<dbReference type="AlphaFoldDB" id="A0A1G5AAF9"/>
<keyword evidence="8" id="KW-1185">Reference proteome</keyword>